<dbReference type="AlphaFoldDB" id="A0A1G2DKL7"/>
<protein>
    <recommendedName>
        <fullName evidence="4">EamA domain-containing protein</fullName>
    </recommendedName>
</protein>
<keyword evidence="1" id="KW-0472">Membrane</keyword>
<comment type="caution">
    <text evidence="2">The sequence shown here is derived from an EMBL/GenBank/DDBJ whole genome shotgun (WGS) entry which is preliminary data.</text>
</comment>
<keyword evidence="1" id="KW-0812">Transmembrane</keyword>
<feature type="transmembrane region" description="Helical" evidence="1">
    <location>
        <begin position="146"/>
        <end position="164"/>
    </location>
</feature>
<evidence type="ECO:0000313" key="3">
    <source>
        <dbReference type="Proteomes" id="UP000178534"/>
    </source>
</evidence>
<reference evidence="2 3" key="1">
    <citation type="journal article" date="2016" name="Nat. Commun.">
        <title>Thousands of microbial genomes shed light on interconnected biogeochemical processes in an aquifer system.</title>
        <authorList>
            <person name="Anantharaman K."/>
            <person name="Brown C.T."/>
            <person name="Hug L.A."/>
            <person name="Sharon I."/>
            <person name="Castelle C.J."/>
            <person name="Probst A.J."/>
            <person name="Thomas B.C."/>
            <person name="Singh A."/>
            <person name="Wilkins M.J."/>
            <person name="Karaoz U."/>
            <person name="Brodie E.L."/>
            <person name="Williams K.H."/>
            <person name="Hubbard S.S."/>
            <person name="Banfield J.F."/>
        </authorList>
    </citation>
    <scope>NUCLEOTIDE SEQUENCE [LARGE SCALE GENOMIC DNA]</scope>
</reference>
<keyword evidence="1" id="KW-1133">Transmembrane helix</keyword>
<accession>A0A1G2DKL7</accession>
<organism evidence="2 3">
    <name type="scientific">Candidatus Lloydbacteria bacterium RIFCSPLOWO2_01_FULL_50_20</name>
    <dbReference type="NCBI Taxonomy" id="1798665"/>
    <lineage>
        <taxon>Bacteria</taxon>
        <taxon>Candidatus Lloydiibacteriota</taxon>
    </lineage>
</organism>
<dbReference type="Proteomes" id="UP000178534">
    <property type="component" value="Unassembled WGS sequence"/>
</dbReference>
<feature type="transmembrane region" description="Helical" evidence="1">
    <location>
        <begin position="31"/>
        <end position="55"/>
    </location>
</feature>
<feature type="transmembrane region" description="Helical" evidence="1">
    <location>
        <begin position="207"/>
        <end position="227"/>
    </location>
</feature>
<gene>
    <name evidence="2" type="ORF">A2942_03290</name>
</gene>
<feature type="transmembrane region" description="Helical" evidence="1">
    <location>
        <begin position="110"/>
        <end position="134"/>
    </location>
</feature>
<feature type="transmembrane region" description="Helical" evidence="1">
    <location>
        <begin position="258"/>
        <end position="275"/>
    </location>
</feature>
<proteinExistence type="predicted"/>
<name>A0A1G2DKL7_9BACT</name>
<feature type="transmembrane region" description="Helical" evidence="1">
    <location>
        <begin position="176"/>
        <end position="195"/>
    </location>
</feature>
<evidence type="ECO:0000256" key="1">
    <source>
        <dbReference type="SAM" id="Phobius"/>
    </source>
</evidence>
<sequence length="276" mass="30841">MIGLILVSIGTFLDEISTLIGKTEVQNKRESVYSMAFLCLIWGTLWFLLIILYKGQFIFSAASLPTVIIRILTEIVLVYVTTLAIVKADRSTFGFVRTGTIPLLLFADLWLGYTLTLPQLTGIAILVLGLAFAFLNHGLEKNGIRLVVIATILPVITISLYKYNITHYNSVEAEQLISHVALLVFTFFMALRFGRENPIRLLAKREFFLQSFAGGIGGVLISFAYLFSSASTITAAKRAVSVLWAIFSGNRYFEEKRFLFKIVLLLFVVTGLFLLT</sequence>
<dbReference type="EMBL" id="MHLP01000008">
    <property type="protein sequence ID" value="OGZ13358.1"/>
    <property type="molecule type" value="Genomic_DNA"/>
</dbReference>
<evidence type="ECO:0008006" key="4">
    <source>
        <dbReference type="Google" id="ProtNLM"/>
    </source>
</evidence>
<evidence type="ECO:0000313" key="2">
    <source>
        <dbReference type="EMBL" id="OGZ13358.1"/>
    </source>
</evidence>
<feature type="transmembrane region" description="Helical" evidence="1">
    <location>
        <begin position="67"/>
        <end position="86"/>
    </location>
</feature>